<dbReference type="STRING" id="6337.A0A0V0YKY9"/>
<dbReference type="PANTHER" id="PTHR47055:SF3">
    <property type="entry name" value="PHORBOL-ESTER_DAG-TYPE DOMAIN-CONTAINING PROTEIN"/>
    <property type="match status" value="1"/>
</dbReference>
<reference evidence="2 3" key="1">
    <citation type="submission" date="2015-01" db="EMBL/GenBank/DDBJ databases">
        <title>Evolution of Trichinella species and genotypes.</title>
        <authorList>
            <person name="Korhonen P.K."/>
            <person name="Edoardo P."/>
            <person name="Giuseppe L.R."/>
            <person name="Gasser R.B."/>
        </authorList>
    </citation>
    <scope>NUCLEOTIDE SEQUENCE [LARGE SCALE GENOMIC DNA]</scope>
    <source>
        <strain evidence="2">ISS141</strain>
    </source>
</reference>
<evidence type="ECO:0000313" key="2">
    <source>
        <dbReference type="EMBL" id="KRY00696.1"/>
    </source>
</evidence>
<dbReference type="InterPro" id="IPR029526">
    <property type="entry name" value="PGBD"/>
</dbReference>
<name>A0A0V0YKY9_TRIPS</name>
<protein>
    <submittedName>
        <fullName evidence="2">PiggyBac transposable element-derived protein 3</fullName>
    </submittedName>
</protein>
<evidence type="ECO:0000259" key="1">
    <source>
        <dbReference type="Pfam" id="PF13843"/>
    </source>
</evidence>
<organism evidence="2 3">
    <name type="scientific">Trichinella pseudospiralis</name>
    <name type="common">Parasitic roundworm</name>
    <dbReference type="NCBI Taxonomy" id="6337"/>
    <lineage>
        <taxon>Eukaryota</taxon>
        <taxon>Metazoa</taxon>
        <taxon>Ecdysozoa</taxon>
        <taxon>Nematoda</taxon>
        <taxon>Enoplea</taxon>
        <taxon>Dorylaimia</taxon>
        <taxon>Trichinellida</taxon>
        <taxon>Trichinellidae</taxon>
        <taxon>Trichinella</taxon>
    </lineage>
</organism>
<proteinExistence type="predicted"/>
<dbReference type="PANTHER" id="PTHR47055">
    <property type="entry name" value="DDE_TNP_1_7 DOMAIN-CONTAINING PROTEIN"/>
    <property type="match status" value="1"/>
</dbReference>
<dbReference type="Proteomes" id="UP000054815">
    <property type="component" value="Unassembled WGS sequence"/>
</dbReference>
<dbReference type="AlphaFoldDB" id="A0A0V0YKY9"/>
<dbReference type="GO" id="GO:0043565">
    <property type="term" value="F:sequence-specific DNA binding"/>
    <property type="evidence" value="ECO:0007669"/>
    <property type="project" value="TreeGrafter"/>
</dbReference>
<feature type="domain" description="PiggyBac transposable element-derived protein" evidence="1">
    <location>
        <begin position="1"/>
        <end position="84"/>
    </location>
</feature>
<gene>
    <name evidence="2" type="primary">PGBD3</name>
    <name evidence="2" type="ORF">T4E_9703</name>
</gene>
<dbReference type="EMBL" id="JYDU01000007">
    <property type="protein sequence ID" value="KRY00696.1"/>
    <property type="molecule type" value="Genomic_DNA"/>
</dbReference>
<dbReference type="Pfam" id="PF13843">
    <property type="entry name" value="DDE_Tnp_1_7"/>
    <property type="match status" value="1"/>
</dbReference>
<comment type="caution">
    <text evidence="2">The sequence shown here is derived from an EMBL/GenBank/DDBJ whole genome shotgun (WGS) entry which is preliminary data.</text>
</comment>
<evidence type="ECO:0000313" key="3">
    <source>
        <dbReference type="Proteomes" id="UP000054815"/>
    </source>
</evidence>
<sequence length="91" mass="10862">MVLYFGRHNAKMFIWRKPICFGYKIWMLYKNDGYPYYISIYQGKNQQTSMESLGTGVVMKMAHQLCFDNFFTNYDMLVKLAGFDIRETRAD</sequence>
<dbReference type="InterPro" id="IPR052638">
    <property type="entry name" value="PiggyBac_TE-derived"/>
</dbReference>
<accession>A0A0V0YKY9</accession>